<dbReference type="Proteomes" id="UP000309133">
    <property type="component" value="Unassembled WGS sequence"/>
</dbReference>
<organism evidence="1 2">
    <name type="scientific">Naasia lichenicola</name>
    <dbReference type="NCBI Taxonomy" id="2565933"/>
    <lineage>
        <taxon>Bacteria</taxon>
        <taxon>Bacillati</taxon>
        <taxon>Actinomycetota</taxon>
        <taxon>Actinomycetes</taxon>
        <taxon>Micrococcales</taxon>
        <taxon>Microbacteriaceae</taxon>
        <taxon>Naasia</taxon>
    </lineage>
</organism>
<dbReference type="OrthoDB" id="4452717at2"/>
<sequence length="206" mass="22996">MFLDAPRGMRDPAVRSQRLKMLGLSRIAPLREWSAGITVTTGKLLPEFDPADGGLDSHSLILHGWISTPLSEAPTGPDLLSVDNDSDTAEFMWRMREETGLQQGTAMHWRVVPWYLETPPQEPEDVSRADIRDGSAYLMELLFKLPKLETVLLCGEVPRRAWAEFIAPLTNQFTVIETVDAYAAIASPTVAAELRSAFERAARRTF</sequence>
<gene>
    <name evidence="1" type="ORF">E6C64_14750</name>
</gene>
<keyword evidence="2" id="KW-1185">Reference proteome</keyword>
<dbReference type="RefSeq" id="WP_136428232.1">
    <property type="nucleotide sequence ID" value="NZ_SSSM01000005.1"/>
</dbReference>
<evidence type="ECO:0008006" key="3">
    <source>
        <dbReference type="Google" id="ProtNLM"/>
    </source>
</evidence>
<protein>
    <recommendedName>
        <fullName evidence="3">Uracil-DNA glycosylase</fullName>
    </recommendedName>
</protein>
<dbReference type="EMBL" id="SSSM01000005">
    <property type="protein sequence ID" value="THG29903.1"/>
    <property type="molecule type" value="Genomic_DNA"/>
</dbReference>
<proteinExistence type="predicted"/>
<reference evidence="1 2" key="1">
    <citation type="submission" date="2019-04" db="EMBL/GenBank/DDBJ databases">
        <authorList>
            <person name="Jiang L."/>
        </authorList>
    </citation>
    <scope>NUCLEOTIDE SEQUENCE [LARGE SCALE GENOMIC DNA]</scope>
    <source>
        <strain evidence="1 2">YIM 131853</strain>
    </source>
</reference>
<evidence type="ECO:0000313" key="2">
    <source>
        <dbReference type="Proteomes" id="UP000309133"/>
    </source>
</evidence>
<comment type="caution">
    <text evidence="1">The sequence shown here is derived from an EMBL/GenBank/DDBJ whole genome shotgun (WGS) entry which is preliminary data.</text>
</comment>
<accession>A0A4S4FHU9</accession>
<dbReference type="AlphaFoldDB" id="A0A4S4FHU9"/>
<name>A0A4S4FHU9_9MICO</name>
<evidence type="ECO:0000313" key="1">
    <source>
        <dbReference type="EMBL" id="THG29903.1"/>
    </source>
</evidence>